<feature type="transmembrane region" description="Helical" evidence="1">
    <location>
        <begin position="129"/>
        <end position="147"/>
    </location>
</feature>
<feature type="transmembrane region" description="Helical" evidence="1">
    <location>
        <begin position="106"/>
        <end position="124"/>
    </location>
</feature>
<keyword evidence="1" id="KW-0472">Membrane</keyword>
<accession>A0A8D8K6T0</accession>
<evidence type="ECO:0000313" key="2">
    <source>
        <dbReference type="EMBL" id="CAG6582407.1"/>
    </source>
</evidence>
<protein>
    <submittedName>
        <fullName evidence="2">(northern house mosquito) hypothetical protein</fullName>
    </submittedName>
</protein>
<feature type="transmembrane region" description="Helical" evidence="1">
    <location>
        <begin position="12"/>
        <end position="33"/>
    </location>
</feature>
<dbReference type="AlphaFoldDB" id="A0A8D8K6T0"/>
<feature type="transmembrane region" description="Helical" evidence="1">
    <location>
        <begin position="45"/>
        <end position="73"/>
    </location>
</feature>
<reference evidence="2" key="1">
    <citation type="submission" date="2021-05" db="EMBL/GenBank/DDBJ databases">
        <authorList>
            <person name="Alioto T."/>
            <person name="Alioto T."/>
            <person name="Gomez Garrido J."/>
        </authorList>
    </citation>
    <scope>NUCLEOTIDE SEQUENCE</scope>
</reference>
<sequence>MCVFLFSKFRFVFSVMFAFVFSILLLCLLISYITTILHLKSACFFFLASFFIFFAVVCFFFSFLFILLICLILKIQNKRTLNVSMLLFLFCLFVLCLYWLVSVLRYAFISCLHICCVTFIGNCFSNLCFVYTLCFFCVIIFFVHYIFFRHSWVSNLLDFSNVSLIFSRFLFCFTFYLQYVRSSISKRHHKLCFYFCIW</sequence>
<feature type="transmembrane region" description="Helical" evidence="1">
    <location>
        <begin position="159"/>
        <end position="180"/>
    </location>
</feature>
<evidence type="ECO:0000256" key="1">
    <source>
        <dbReference type="SAM" id="Phobius"/>
    </source>
</evidence>
<feature type="transmembrane region" description="Helical" evidence="1">
    <location>
        <begin position="80"/>
        <end position="100"/>
    </location>
</feature>
<keyword evidence="1" id="KW-1133">Transmembrane helix</keyword>
<keyword evidence="1" id="KW-0812">Transmembrane</keyword>
<name>A0A8D8K6T0_CULPI</name>
<dbReference type="EMBL" id="HBUE01308807">
    <property type="protein sequence ID" value="CAG6582407.1"/>
    <property type="molecule type" value="Transcribed_RNA"/>
</dbReference>
<proteinExistence type="predicted"/>
<organism evidence="2">
    <name type="scientific">Culex pipiens</name>
    <name type="common">House mosquito</name>
    <dbReference type="NCBI Taxonomy" id="7175"/>
    <lineage>
        <taxon>Eukaryota</taxon>
        <taxon>Metazoa</taxon>
        <taxon>Ecdysozoa</taxon>
        <taxon>Arthropoda</taxon>
        <taxon>Hexapoda</taxon>
        <taxon>Insecta</taxon>
        <taxon>Pterygota</taxon>
        <taxon>Neoptera</taxon>
        <taxon>Endopterygota</taxon>
        <taxon>Diptera</taxon>
        <taxon>Nematocera</taxon>
        <taxon>Culicoidea</taxon>
        <taxon>Culicidae</taxon>
        <taxon>Culicinae</taxon>
        <taxon>Culicini</taxon>
        <taxon>Culex</taxon>
        <taxon>Culex</taxon>
    </lineage>
</organism>
<dbReference type="EMBL" id="HBUE01202619">
    <property type="protein sequence ID" value="CAG6530578.1"/>
    <property type="molecule type" value="Transcribed_RNA"/>
</dbReference>